<dbReference type="PANTHER" id="PTHR43039">
    <property type="entry name" value="ESTERASE-RELATED"/>
    <property type="match status" value="1"/>
</dbReference>
<sequence>MLAHGFGCDQTMWQYLIPYLESSAETRFTFVLFDYVGSGQSDVNGYQKSRYETLDGYAQDVLDICDALSLSDITFVGHSVSSVIGMIASLQQPEYFKQLVMVCPSPCFLNLPPDYYGGFDKADLEELINLMDKNYLGWASYLAPLVMGDGHDTNFKIELEESFCSTDPKFAKPFAKATFFSDYRQLLPRIDKPVLILQSQQDALAAVSIGEYMQSEIPNATLHVIDSHGHCLHMTNPREVAAKITAVFI</sequence>
<gene>
    <name evidence="3" type="ORF">DCW74_14725</name>
    <name evidence="4" type="ORF">DEB45_10940</name>
</gene>
<comment type="similarity">
    <text evidence="1">Belongs to the AB hydrolase superfamily.</text>
</comment>
<feature type="domain" description="AB hydrolase-1" evidence="2">
    <location>
        <begin position="2"/>
        <end position="242"/>
    </location>
</feature>
<name>A0A353JJK1_9ALTE</name>
<evidence type="ECO:0000313" key="6">
    <source>
        <dbReference type="Proteomes" id="UP000264779"/>
    </source>
</evidence>
<dbReference type="Gene3D" id="3.40.50.1820">
    <property type="entry name" value="alpha/beta hydrolase"/>
    <property type="match status" value="1"/>
</dbReference>
<evidence type="ECO:0000256" key="1">
    <source>
        <dbReference type="ARBA" id="ARBA00008645"/>
    </source>
</evidence>
<comment type="caution">
    <text evidence="4">The sequence shown here is derived from an EMBL/GenBank/DDBJ whole genome shotgun (WGS) entry which is preliminary data.</text>
</comment>
<evidence type="ECO:0000313" key="4">
    <source>
        <dbReference type="EMBL" id="HBU51767.1"/>
    </source>
</evidence>
<dbReference type="InterPro" id="IPR000073">
    <property type="entry name" value="AB_hydrolase_1"/>
</dbReference>
<dbReference type="SUPFAM" id="SSF53474">
    <property type="entry name" value="alpha/beta-Hydrolases"/>
    <property type="match status" value="1"/>
</dbReference>
<evidence type="ECO:0000313" key="5">
    <source>
        <dbReference type="Proteomes" id="UP000263517"/>
    </source>
</evidence>
<dbReference type="Proteomes" id="UP000264779">
    <property type="component" value="Unassembled WGS sequence"/>
</dbReference>
<evidence type="ECO:0000259" key="2">
    <source>
        <dbReference type="Pfam" id="PF12697"/>
    </source>
</evidence>
<accession>A0A353JJK1</accession>
<dbReference type="EMBL" id="DNAN01000517">
    <property type="protein sequence ID" value="HAW76975.1"/>
    <property type="molecule type" value="Genomic_DNA"/>
</dbReference>
<protein>
    <submittedName>
        <fullName evidence="4">Sigma factor SigB regulation protein RsbQ</fullName>
    </submittedName>
</protein>
<dbReference type="Proteomes" id="UP000263517">
    <property type="component" value="Unassembled WGS sequence"/>
</dbReference>
<dbReference type="Pfam" id="PF12697">
    <property type="entry name" value="Abhydrolase_6"/>
    <property type="match status" value="1"/>
</dbReference>
<proteinExistence type="inferred from homology"/>
<dbReference type="AlphaFoldDB" id="A0A353JJK1"/>
<reference evidence="5 6" key="1">
    <citation type="journal article" date="2018" name="Nat. Biotechnol.">
        <title>A standardized bacterial taxonomy based on genome phylogeny substantially revises the tree of life.</title>
        <authorList>
            <person name="Parks D.H."/>
            <person name="Chuvochina M."/>
            <person name="Waite D.W."/>
            <person name="Rinke C."/>
            <person name="Skarshewski A."/>
            <person name="Chaumeil P.A."/>
            <person name="Hugenholtz P."/>
        </authorList>
    </citation>
    <scope>NUCLEOTIDE SEQUENCE [LARGE SCALE GENOMIC DNA]</scope>
    <source>
        <strain evidence="4">UBA11621</strain>
        <strain evidence="3">UBA11978</strain>
    </source>
</reference>
<dbReference type="EMBL" id="DONK01000160">
    <property type="protein sequence ID" value="HBU51767.1"/>
    <property type="molecule type" value="Genomic_DNA"/>
</dbReference>
<organism evidence="4 6">
    <name type="scientific">Alteromonas australica</name>
    <dbReference type="NCBI Taxonomy" id="589873"/>
    <lineage>
        <taxon>Bacteria</taxon>
        <taxon>Pseudomonadati</taxon>
        <taxon>Pseudomonadota</taxon>
        <taxon>Gammaproteobacteria</taxon>
        <taxon>Alteromonadales</taxon>
        <taxon>Alteromonadaceae</taxon>
        <taxon>Alteromonas/Salinimonas group</taxon>
        <taxon>Alteromonas</taxon>
    </lineage>
</organism>
<dbReference type="InterPro" id="IPR029058">
    <property type="entry name" value="AB_hydrolase_fold"/>
</dbReference>
<evidence type="ECO:0000313" key="3">
    <source>
        <dbReference type="EMBL" id="HAW76975.1"/>
    </source>
</evidence>